<gene>
    <name evidence="1" type="ORF">DPMN_091731</name>
</gene>
<reference evidence="1" key="2">
    <citation type="submission" date="2020-11" db="EMBL/GenBank/DDBJ databases">
        <authorList>
            <person name="McCartney M.A."/>
            <person name="Auch B."/>
            <person name="Kono T."/>
            <person name="Mallez S."/>
            <person name="Becker A."/>
            <person name="Gohl D.M."/>
            <person name="Silverstein K.A.T."/>
            <person name="Koren S."/>
            <person name="Bechman K.B."/>
            <person name="Herman A."/>
            <person name="Abrahante J.E."/>
            <person name="Garbe J."/>
        </authorList>
    </citation>
    <scope>NUCLEOTIDE SEQUENCE</scope>
    <source>
        <strain evidence="1">Duluth1</strain>
        <tissue evidence="1">Whole animal</tissue>
    </source>
</reference>
<evidence type="ECO:0000313" key="2">
    <source>
        <dbReference type="Proteomes" id="UP000828390"/>
    </source>
</evidence>
<evidence type="ECO:0008006" key="3">
    <source>
        <dbReference type="Google" id="ProtNLM"/>
    </source>
</evidence>
<dbReference type="AlphaFoldDB" id="A0A9D4R088"/>
<dbReference type="SUPFAM" id="SSF101898">
    <property type="entry name" value="NHL repeat"/>
    <property type="match status" value="1"/>
</dbReference>
<evidence type="ECO:0000313" key="1">
    <source>
        <dbReference type="EMBL" id="KAH3849332.1"/>
    </source>
</evidence>
<proteinExistence type="predicted"/>
<protein>
    <recommendedName>
        <fullName evidence="3">Tripartite motif-containing protein 2</fullName>
    </recommendedName>
</protein>
<dbReference type="Gene3D" id="2.120.10.30">
    <property type="entry name" value="TolB, C-terminal domain"/>
    <property type="match status" value="1"/>
</dbReference>
<accession>A0A9D4R088</accession>
<keyword evidence="2" id="KW-1185">Reference proteome</keyword>
<dbReference type="InterPro" id="IPR011042">
    <property type="entry name" value="6-blade_b-propeller_TolB-like"/>
</dbReference>
<dbReference type="Proteomes" id="UP000828390">
    <property type="component" value="Unassembled WGS sequence"/>
</dbReference>
<sequence length="407" mass="45774">MPLCTRRSQASVTFYGSIEPPTAGNSKCTNIHTFRELPSYPTPHQRKEITSTATTPSFQTSYVMNDIVSTLTDSATTNLSDISRVFWRDKTLVRGKFNFDESSDEDNDEALHDDVKSCMTYATFEDVPCIRRERKEVYCFHVEGTGGILCITLAQPGQSWITRFNNKNTYLYHRNGNKKEAKTISEKLGLLAKREDKTVLAVPDRSQTMFKFSSSGKLTKFASFELEIGGICCTSRSETLVTTRFIQKSQKKGPKPRKVPSVSRLNHMGDVIWCITAKGDDRFVNPSKIVVNINGDIVLIDNEPSREHVVILSPDGEEKKRYHGTGHTTLDNDFEPKDICCDSKGNIYIADLHNSLVHVLDKTGIFSHFLFSKADGYQYPVAMASEPDGFVWVGFSSGIVRIFQIDK</sequence>
<organism evidence="1 2">
    <name type="scientific">Dreissena polymorpha</name>
    <name type="common">Zebra mussel</name>
    <name type="synonym">Mytilus polymorpha</name>
    <dbReference type="NCBI Taxonomy" id="45954"/>
    <lineage>
        <taxon>Eukaryota</taxon>
        <taxon>Metazoa</taxon>
        <taxon>Spiralia</taxon>
        <taxon>Lophotrochozoa</taxon>
        <taxon>Mollusca</taxon>
        <taxon>Bivalvia</taxon>
        <taxon>Autobranchia</taxon>
        <taxon>Heteroconchia</taxon>
        <taxon>Euheterodonta</taxon>
        <taxon>Imparidentia</taxon>
        <taxon>Neoheterodontei</taxon>
        <taxon>Myida</taxon>
        <taxon>Dreissenoidea</taxon>
        <taxon>Dreissenidae</taxon>
        <taxon>Dreissena</taxon>
    </lineage>
</organism>
<dbReference type="EMBL" id="JAIWYP010000003">
    <property type="protein sequence ID" value="KAH3849332.1"/>
    <property type="molecule type" value="Genomic_DNA"/>
</dbReference>
<reference evidence="1" key="1">
    <citation type="journal article" date="2019" name="bioRxiv">
        <title>The Genome of the Zebra Mussel, Dreissena polymorpha: A Resource for Invasive Species Research.</title>
        <authorList>
            <person name="McCartney M.A."/>
            <person name="Auch B."/>
            <person name="Kono T."/>
            <person name="Mallez S."/>
            <person name="Zhang Y."/>
            <person name="Obille A."/>
            <person name="Becker A."/>
            <person name="Abrahante J.E."/>
            <person name="Garbe J."/>
            <person name="Badalamenti J.P."/>
            <person name="Herman A."/>
            <person name="Mangelson H."/>
            <person name="Liachko I."/>
            <person name="Sullivan S."/>
            <person name="Sone E.D."/>
            <person name="Koren S."/>
            <person name="Silverstein K.A.T."/>
            <person name="Beckman K.B."/>
            <person name="Gohl D.M."/>
        </authorList>
    </citation>
    <scope>NUCLEOTIDE SEQUENCE</scope>
    <source>
        <strain evidence="1">Duluth1</strain>
        <tissue evidence="1">Whole animal</tissue>
    </source>
</reference>
<name>A0A9D4R088_DREPO</name>
<comment type="caution">
    <text evidence="1">The sequence shown here is derived from an EMBL/GenBank/DDBJ whole genome shotgun (WGS) entry which is preliminary data.</text>
</comment>